<dbReference type="EMBL" id="MN175499">
    <property type="protein sequence ID" value="QID06625.1"/>
    <property type="molecule type" value="Genomic_DNA"/>
</dbReference>
<proteinExistence type="predicted"/>
<protein>
    <submittedName>
        <fullName evidence="2">Uncharacterized protein</fullName>
    </submittedName>
</protein>
<dbReference type="InterPro" id="IPR043908">
    <property type="entry name" value="DUF5769"/>
</dbReference>
<name>A0A6G6ACQ3_9VIRU</name>
<reference evidence="2" key="1">
    <citation type="submission" date="2019-07" db="EMBL/GenBank/DDBJ databases">
        <title>The discovery of a new lineage B mimivirus raises questions about particles surface fibrils.</title>
        <authorList>
            <person name="Silva L.K.S."/>
            <person name="Rodrigues R.A.L."/>
            <person name="Andrade A.C.S.P."/>
            <person name="Hikida H."/>
            <person name="Andreani J."/>
            <person name="Levasseur A."/>
            <person name="La Scola B."/>
            <person name="Abrahao J.S."/>
        </authorList>
    </citation>
    <scope>NUCLEOTIDE SEQUENCE</scope>
    <source>
        <strain evidence="2">B60</strain>
    </source>
</reference>
<evidence type="ECO:0000256" key="1">
    <source>
        <dbReference type="SAM" id="MobiDB-lite"/>
    </source>
</evidence>
<evidence type="ECO:0000313" key="2">
    <source>
        <dbReference type="EMBL" id="QID06625.1"/>
    </source>
</evidence>
<sequence>MSLATAAYRTAVKSTGSQEIAQLVSKTHGLNIDFSETEQEFVYRERHAMAHEIFTQMKIFNDAFQNAMDHEFFRVDLDSTLAEKMQPHLRSIISQLPCPGVYCQGGYYRDFFAGIKNFNDIDLKFPSIEFAELFQEHCITLPYKIKVSSTGYSSGCISLELTHKEFSHIKLPVDLGYQINNVPQYFDMDVNMLVSTVDIDDPGFMTTLQVANPDCDLQSVIEHCVARTFVVFSKSGKSVLSHQNLSMIAEYDEEGLMTGTKTNWNTFHYDCICSDSRAKKLRMRIKKMQERGWIRLNSDCKNPFCVLASDKLVSELADYFKRQEQARKQAKLRCLNNKQQRLQESIMMSMSRIPGYIPRKTGNRLSHETRVKGHQKDLLRKERVKAKKQSLERFNRRKSQKHSKCEW</sequence>
<dbReference type="Pfam" id="PF19073">
    <property type="entry name" value="DUF5769"/>
    <property type="match status" value="1"/>
</dbReference>
<feature type="region of interest" description="Disordered" evidence="1">
    <location>
        <begin position="385"/>
        <end position="407"/>
    </location>
</feature>
<feature type="compositionally biased region" description="Basic residues" evidence="1">
    <location>
        <begin position="395"/>
        <end position="407"/>
    </location>
</feature>
<organism evidence="2">
    <name type="scientific">Borely moumouvirus</name>
    <dbReference type="NCBI Taxonomy" id="2712067"/>
    <lineage>
        <taxon>Viruses</taxon>
        <taxon>Varidnaviria</taxon>
        <taxon>Bamfordvirae</taxon>
        <taxon>Nucleocytoviricota</taxon>
        <taxon>Megaviricetes</taxon>
        <taxon>Imitervirales</taxon>
        <taxon>Mimiviridae</taxon>
        <taxon>Megamimivirinae</taxon>
        <taxon>Moumouvirus</taxon>
    </lineage>
</organism>
<accession>A0A6G6ACQ3</accession>